<keyword evidence="2" id="KW-1185">Reference proteome</keyword>
<sequence length="146" mass="17421">MLIKNKFPSFPLILFFTIYLFFCLNWNFVESKNVESRNLEILKTKEMLNLGGKKFNFNKTDKLNSRKNGDEFFVDFAMILYDGVYNSCNPEMSEQLYSKNFCYDEEKYFQNYCDLDKMSKPINATFDVSQPSNGWIKGYLRGYQWI</sequence>
<name>A0ACB0Z5U4_MELEN</name>
<accession>A0ACB0Z5U4</accession>
<protein>
    <submittedName>
        <fullName evidence="1">Uncharacterized protein</fullName>
    </submittedName>
</protein>
<evidence type="ECO:0000313" key="2">
    <source>
        <dbReference type="Proteomes" id="UP001497535"/>
    </source>
</evidence>
<proteinExistence type="predicted"/>
<organism evidence="1 2">
    <name type="scientific">Meloidogyne enterolobii</name>
    <name type="common">Root-knot nematode worm</name>
    <name type="synonym">Meloidogyne mayaguensis</name>
    <dbReference type="NCBI Taxonomy" id="390850"/>
    <lineage>
        <taxon>Eukaryota</taxon>
        <taxon>Metazoa</taxon>
        <taxon>Ecdysozoa</taxon>
        <taxon>Nematoda</taxon>
        <taxon>Chromadorea</taxon>
        <taxon>Rhabditida</taxon>
        <taxon>Tylenchina</taxon>
        <taxon>Tylenchomorpha</taxon>
        <taxon>Tylenchoidea</taxon>
        <taxon>Meloidogynidae</taxon>
        <taxon>Meloidogyninae</taxon>
        <taxon>Meloidogyne</taxon>
    </lineage>
</organism>
<dbReference type="EMBL" id="CAVMJV010000026">
    <property type="protein sequence ID" value="CAK5074346.1"/>
    <property type="molecule type" value="Genomic_DNA"/>
</dbReference>
<comment type="caution">
    <text evidence="1">The sequence shown here is derived from an EMBL/GenBank/DDBJ whole genome shotgun (WGS) entry which is preliminary data.</text>
</comment>
<dbReference type="Proteomes" id="UP001497535">
    <property type="component" value="Unassembled WGS sequence"/>
</dbReference>
<evidence type="ECO:0000313" key="1">
    <source>
        <dbReference type="EMBL" id="CAK5074346.1"/>
    </source>
</evidence>
<reference evidence="1" key="1">
    <citation type="submission" date="2023-11" db="EMBL/GenBank/DDBJ databases">
        <authorList>
            <person name="Poullet M."/>
        </authorList>
    </citation>
    <scope>NUCLEOTIDE SEQUENCE</scope>
    <source>
        <strain evidence="1">E1834</strain>
    </source>
</reference>
<gene>
    <name evidence="1" type="ORF">MENTE1834_LOCUS21089</name>
</gene>